<proteinExistence type="inferred from homology"/>
<evidence type="ECO:0000313" key="6">
    <source>
        <dbReference type="EMBL" id="AMM33328.1"/>
    </source>
</evidence>
<organism evidence="6 7">
    <name type="scientific">Sinomonas atrocyanea</name>
    <dbReference type="NCBI Taxonomy" id="37927"/>
    <lineage>
        <taxon>Bacteria</taxon>
        <taxon>Bacillati</taxon>
        <taxon>Actinomycetota</taxon>
        <taxon>Actinomycetes</taxon>
        <taxon>Micrococcales</taxon>
        <taxon>Micrococcaceae</taxon>
        <taxon>Sinomonas</taxon>
    </lineage>
</organism>
<dbReference type="Gene3D" id="2.30.42.10">
    <property type="match status" value="1"/>
</dbReference>
<keyword evidence="3" id="KW-0378">Hydrolase</keyword>
<dbReference type="PATRIC" id="fig|37927.3.peg.2739"/>
<dbReference type="PANTHER" id="PTHR43343">
    <property type="entry name" value="PEPTIDASE S12"/>
    <property type="match status" value="1"/>
</dbReference>
<dbReference type="PROSITE" id="PS50106">
    <property type="entry name" value="PDZ"/>
    <property type="match status" value="1"/>
</dbReference>
<reference evidence="6 7" key="1">
    <citation type="submission" date="2016-02" db="EMBL/GenBank/DDBJ databases">
        <title>Complete genome of Sinomonas atrocyanea KCTC 3377.</title>
        <authorList>
            <person name="Kim K.M."/>
        </authorList>
    </citation>
    <scope>NUCLEOTIDE SEQUENCE [LARGE SCALE GENOMIC DNA]</scope>
    <source>
        <strain evidence="6 7">KCTC 3377</strain>
    </source>
</reference>
<evidence type="ECO:0000259" key="5">
    <source>
        <dbReference type="PROSITE" id="PS50106"/>
    </source>
</evidence>
<dbReference type="SUPFAM" id="SSF50494">
    <property type="entry name" value="Trypsin-like serine proteases"/>
    <property type="match status" value="1"/>
</dbReference>
<dbReference type="OrthoDB" id="9758917at2"/>
<dbReference type="InterPro" id="IPR001940">
    <property type="entry name" value="Peptidase_S1C"/>
</dbReference>
<dbReference type="SUPFAM" id="SSF50156">
    <property type="entry name" value="PDZ domain-like"/>
    <property type="match status" value="1"/>
</dbReference>
<accession>A0A127A1J0</accession>
<feature type="compositionally biased region" description="Low complexity" evidence="4">
    <location>
        <begin position="358"/>
        <end position="388"/>
    </location>
</feature>
<dbReference type="EMBL" id="CP014518">
    <property type="protein sequence ID" value="AMM33328.1"/>
    <property type="molecule type" value="Genomic_DNA"/>
</dbReference>
<feature type="domain" description="PDZ" evidence="5">
    <location>
        <begin position="458"/>
        <end position="546"/>
    </location>
</feature>
<dbReference type="STRING" id="37927.SA2016_2663"/>
<evidence type="ECO:0000256" key="2">
    <source>
        <dbReference type="ARBA" id="ARBA00022670"/>
    </source>
</evidence>
<comment type="similarity">
    <text evidence="1">Belongs to the peptidase S1C family.</text>
</comment>
<dbReference type="InterPro" id="IPR043504">
    <property type="entry name" value="Peptidase_S1_PA_chymotrypsin"/>
</dbReference>
<dbReference type="Proteomes" id="UP000070134">
    <property type="component" value="Chromosome"/>
</dbReference>
<dbReference type="KEGG" id="satk:SA2016_2663"/>
<evidence type="ECO:0000256" key="4">
    <source>
        <dbReference type="SAM" id="MobiDB-lite"/>
    </source>
</evidence>
<dbReference type="SMART" id="SM00228">
    <property type="entry name" value="PDZ"/>
    <property type="match status" value="1"/>
</dbReference>
<name>A0A127A1J0_9MICC</name>
<dbReference type="InterPro" id="IPR001478">
    <property type="entry name" value="PDZ"/>
</dbReference>
<dbReference type="InterPro" id="IPR009003">
    <property type="entry name" value="Peptidase_S1_PA"/>
</dbReference>
<keyword evidence="7" id="KW-1185">Reference proteome</keyword>
<dbReference type="Gene3D" id="2.40.10.10">
    <property type="entry name" value="Trypsin-like serine proteases"/>
    <property type="match status" value="2"/>
</dbReference>
<feature type="compositionally biased region" description="Low complexity" evidence="4">
    <location>
        <begin position="131"/>
        <end position="148"/>
    </location>
</feature>
<feature type="compositionally biased region" description="Low complexity" evidence="4">
    <location>
        <begin position="42"/>
        <end position="58"/>
    </location>
</feature>
<dbReference type="PRINTS" id="PR00834">
    <property type="entry name" value="PROTEASES2C"/>
</dbReference>
<feature type="region of interest" description="Disordered" evidence="4">
    <location>
        <begin position="352"/>
        <end position="388"/>
    </location>
</feature>
<evidence type="ECO:0000313" key="7">
    <source>
        <dbReference type="Proteomes" id="UP000070134"/>
    </source>
</evidence>
<keyword evidence="2" id="KW-0645">Protease</keyword>
<sequence length="559" mass="55792">MNESDPRPAQSGSGAPDPRDHAGGPVQQPAVPPAGEPGREQGGQQPQGPASQQPTQPQGPRPHQDQPTQPIQPYGQQAPQYGQRAPQYGQQGPQQGAQHGPHYGPQAPQYGQQAPQYGQRAPLYGPPQGPAPYGQPQYGQQGHPGNQGNSFFRPASQRPGQKGRWGTGVLVGGMLVAGLVGGGVAAGTASLWAPHLTSSASQSQDSSPVIVNNQDSVNAVTAAAAKASPSVVTIGVSSGNSSGTGSGVVLDNQGHILTNTHVVTLDGQVANPTIEVRANNGSVYKASVVGTDPLSDLAVVKVDGANLTPVTFGDSGKLNVGDIAVAIGAPLGLDSTVTDGIVSNLSRTISVQSSAAPNGGDNSQDNGGQGFQFAPPGGGQAQRQSAQSTVSLNVIQTDAAINPGNSGGALVNSQGQLIGINVAIASTGSGSGGSSESGNIGVGFSIPANYAHRIANELIANGKATHGQLGVSVQSQSASGTSSAFSTGAQVVSVTSGSAADKAGIHQGDVITKFAGRPIGDASELTAAVHEQAPGSTVKVTVLRNGQSQDIDVTVGAAR</sequence>
<dbReference type="GO" id="GO:0006508">
    <property type="term" value="P:proteolysis"/>
    <property type="evidence" value="ECO:0007669"/>
    <property type="project" value="UniProtKB-KW"/>
</dbReference>
<dbReference type="InterPro" id="IPR051201">
    <property type="entry name" value="Chloro_Bact_Ser_Proteases"/>
</dbReference>
<dbReference type="Pfam" id="PF13180">
    <property type="entry name" value="PDZ_2"/>
    <property type="match status" value="1"/>
</dbReference>
<dbReference type="AlphaFoldDB" id="A0A127A1J0"/>
<evidence type="ECO:0000256" key="3">
    <source>
        <dbReference type="ARBA" id="ARBA00022801"/>
    </source>
</evidence>
<protein>
    <submittedName>
        <fullName evidence="6">Signal protein PDZ</fullName>
    </submittedName>
</protein>
<dbReference type="Pfam" id="PF13365">
    <property type="entry name" value="Trypsin_2"/>
    <property type="match status" value="1"/>
</dbReference>
<dbReference type="GO" id="GO:0004252">
    <property type="term" value="F:serine-type endopeptidase activity"/>
    <property type="evidence" value="ECO:0007669"/>
    <property type="project" value="InterPro"/>
</dbReference>
<feature type="compositionally biased region" description="Low complexity" evidence="4">
    <location>
        <begin position="69"/>
        <end position="123"/>
    </location>
</feature>
<dbReference type="PANTHER" id="PTHR43343:SF3">
    <property type="entry name" value="PROTEASE DO-LIKE 8, CHLOROPLASTIC"/>
    <property type="match status" value="1"/>
</dbReference>
<feature type="region of interest" description="Disordered" evidence="4">
    <location>
        <begin position="1"/>
        <end position="165"/>
    </location>
</feature>
<dbReference type="InterPro" id="IPR036034">
    <property type="entry name" value="PDZ_sf"/>
</dbReference>
<gene>
    <name evidence="6" type="ORF">SA2016_2663</name>
</gene>
<dbReference type="RefSeq" id="WP_066498838.1">
    <property type="nucleotide sequence ID" value="NZ_BJMO01000033.1"/>
</dbReference>
<evidence type="ECO:0000256" key="1">
    <source>
        <dbReference type="ARBA" id="ARBA00010541"/>
    </source>
</evidence>